<dbReference type="GO" id="GO:0005576">
    <property type="term" value="C:extracellular region"/>
    <property type="evidence" value="ECO:0007669"/>
    <property type="project" value="UniProtKB-SubCell"/>
</dbReference>
<dbReference type="EC" id="1.11.1.7" evidence="14"/>
<dbReference type="InterPro" id="IPR002016">
    <property type="entry name" value="Haem_peroxidase"/>
</dbReference>
<organism evidence="17 18">
    <name type="scientific">Zea mays</name>
    <name type="common">Maize</name>
    <dbReference type="NCBI Taxonomy" id="4577"/>
    <lineage>
        <taxon>Eukaryota</taxon>
        <taxon>Viridiplantae</taxon>
        <taxon>Streptophyta</taxon>
        <taxon>Embryophyta</taxon>
        <taxon>Tracheophyta</taxon>
        <taxon>Spermatophyta</taxon>
        <taxon>Magnoliopsida</taxon>
        <taxon>Liliopsida</taxon>
        <taxon>Poales</taxon>
        <taxon>Poaceae</taxon>
        <taxon>PACMAD clade</taxon>
        <taxon>Panicoideae</taxon>
        <taxon>Andropogonodae</taxon>
        <taxon>Andropogoneae</taxon>
        <taxon>Tripsacinae</taxon>
        <taxon>Zea</taxon>
    </lineage>
</organism>
<feature type="compositionally biased region" description="Polar residues" evidence="15">
    <location>
        <begin position="1"/>
        <end position="10"/>
    </location>
</feature>
<evidence type="ECO:0000256" key="9">
    <source>
        <dbReference type="ARBA" id="ARBA00023324"/>
    </source>
</evidence>
<feature type="active site" description="Proton acceptor" evidence="10">
    <location>
        <position position="66"/>
    </location>
</feature>
<dbReference type="PROSITE" id="PS00436">
    <property type="entry name" value="PEROXIDASE_2"/>
    <property type="match status" value="1"/>
</dbReference>
<keyword evidence="18" id="KW-1185">Reference proteome</keyword>
<evidence type="ECO:0000256" key="13">
    <source>
        <dbReference type="PIRSR" id="PIRSR600823-5"/>
    </source>
</evidence>
<dbReference type="AlphaFoldDB" id="A0A804LPB5"/>
<dbReference type="Gene3D" id="1.10.520.10">
    <property type="match status" value="1"/>
</dbReference>
<feature type="domain" description="Plant heme peroxidase family profile" evidence="16">
    <location>
        <begin position="39"/>
        <end position="281"/>
    </location>
</feature>
<feature type="binding site" evidence="11">
    <location>
        <position position="72"/>
    </location>
    <ligand>
        <name>Ca(2+)</name>
        <dbReference type="ChEBI" id="CHEBI:29108"/>
        <label>1</label>
    </ligand>
</feature>
<evidence type="ECO:0000256" key="7">
    <source>
        <dbReference type="ARBA" id="ARBA00023002"/>
    </source>
</evidence>
<keyword evidence="4 14" id="KW-0349">Heme</keyword>
<evidence type="ECO:0000256" key="3">
    <source>
        <dbReference type="ARBA" id="ARBA00022559"/>
    </source>
</evidence>
<reference evidence="17" key="2">
    <citation type="submission" date="2019-07" db="EMBL/GenBank/DDBJ databases">
        <authorList>
            <person name="Seetharam A."/>
            <person name="Woodhouse M."/>
            <person name="Cannon E."/>
        </authorList>
    </citation>
    <scope>NUCLEOTIDE SEQUENCE [LARGE SCALE GENOMIC DNA]</scope>
    <source>
        <strain evidence="17">cv. B73</strain>
    </source>
</reference>
<feature type="binding site" evidence="11">
    <location>
        <position position="74"/>
    </location>
    <ligand>
        <name>Ca(2+)</name>
        <dbReference type="ChEBI" id="CHEBI:29108"/>
        <label>1</label>
    </ligand>
</feature>
<reference evidence="18" key="1">
    <citation type="submission" date="2015-12" db="EMBL/GenBank/DDBJ databases">
        <title>Update maize B73 reference genome by single molecule sequencing technologies.</title>
        <authorList>
            <consortium name="Maize Genome Sequencing Project"/>
            <person name="Ware D."/>
        </authorList>
    </citation>
    <scope>NUCLEOTIDE SEQUENCE [LARGE SCALE GENOMIC DNA]</scope>
    <source>
        <strain evidence="18">cv. B73</strain>
    </source>
</reference>
<comment type="subcellular location">
    <subcellularLocation>
        <location evidence="2 14">Secreted</location>
    </subcellularLocation>
</comment>
<dbReference type="GO" id="GO:0006979">
    <property type="term" value="P:response to oxidative stress"/>
    <property type="evidence" value="ECO:0007669"/>
    <property type="project" value="UniProtKB-UniRule"/>
</dbReference>
<evidence type="ECO:0000256" key="2">
    <source>
        <dbReference type="ARBA" id="ARBA00004613"/>
    </source>
</evidence>
<dbReference type="GO" id="GO:0046872">
    <property type="term" value="F:metal ion binding"/>
    <property type="evidence" value="ECO:0007669"/>
    <property type="project" value="UniProtKB-UniRule"/>
</dbReference>
<dbReference type="Pfam" id="PF00141">
    <property type="entry name" value="peroxidase"/>
    <property type="match status" value="1"/>
</dbReference>
<dbReference type="GO" id="GO:0140825">
    <property type="term" value="F:lactoperoxidase activity"/>
    <property type="evidence" value="ECO:0007669"/>
    <property type="project" value="UniProtKB-EC"/>
</dbReference>
<feature type="binding site" evidence="11">
    <location>
        <position position="67"/>
    </location>
    <ligand>
        <name>Ca(2+)</name>
        <dbReference type="ChEBI" id="CHEBI:29108"/>
        <label>1</label>
    </ligand>
</feature>
<evidence type="ECO:0000256" key="14">
    <source>
        <dbReference type="RuleBase" id="RU362060"/>
    </source>
</evidence>
<reference evidence="17" key="3">
    <citation type="submission" date="2021-05" db="UniProtKB">
        <authorList>
            <consortium name="EnsemblPlants"/>
        </authorList>
    </citation>
    <scope>IDENTIFICATION</scope>
    <source>
        <strain evidence="17">cv. B73</strain>
    </source>
</reference>
<dbReference type="GO" id="GO:0020037">
    <property type="term" value="F:heme binding"/>
    <property type="evidence" value="ECO:0007669"/>
    <property type="project" value="UniProtKB-UniRule"/>
</dbReference>
<protein>
    <recommendedName>
        <fullName evidence="14">Peroxidase</fullName>
        <ecNumber evidence="14">1.11.1.7</ecNumber>
    </recommendedName>
</protein>
<evidence type="ECO:0000256" key="12">
    <source>
        <dbReference type="PIRSR" id="PIRSR600823-4"/>
    </source>
</evidence>
<keyword evidence="8 14" id="KW-0408">Iron</keyword>
<dbReference type="InterPro" id="IPR000823">
    <property type="entry name" value="Peroxidase_pln"/>
</dbReference>
<dbReference type="EnsemblPlants" id="Zm00001eb025820_T001">
    <property type="protein sequence ID" value="Zm00001eb025820_P001"/>
    <property type="gene ID" value="Zm00001eb025820"/>
</dbReference>
<keyword evidence="7 14" id="KW-0560">Oxidoreductase</keyword>
<dbReference type="InParanoid" id="A0A804LPB5"/>
<feature type="disulfide bond" evidence="13">
    <location>
        <begin position="68"/>
        <end position="73"/>
    </location>
</feature>
<dbReference type="Proteomes" id="UP000007305">
    <property type="component" value="Chromosome 1"/>
</dbReference>
<name>A0A804LPB5_MAIZE</name>
<comment type="cofactor">
    <cofactor evidence="11 14">
        <name>Ca(2+)</name>
        <dbReference type="ChEBI" id="CHEBI:29108"/>
    </cofactor>
    <text evidence="11 14">Binds 2 calcium ions per subunit.</text>
</comment>
<dbReference type="InterPro" id="IPR019794">
    <property type="entry name" value="Peroxidases_AS"/>
</dbReference>
<proteinExistence type="inferred from homology"/>
<evidence type="ECO:0000256" key="15">
    <source>
        <dbReference type="SAM" id="MobiDB-lite"/>
    </source>
</evidence>
<keyword evidence="9 14" id="KW-0376">Hydrogen peroxide</keyword>
<keyword evidence="3 14" id="KW-0575">Peroxidase</keyword>
<dbReference type="PRINTS" id="PR00461">
    <property type="entry name" value="PLPEROXIDASE"/>
</dbReference>
<keyword evidence="13" id="KW-1015">Disulfide bond</keyword>
<keyword evidence="6 11" id="KW-0106">Calcium</keyword>
<feature type="region of interest" description="Disordered" evidence="15">
    <location>
        <begin position="1"/>
        <end position="36"/>
    </location>
</feature>
<comment type="cofactor">
    <cofactor evidence="14">
        <name>heme b</name>
        <dbReference type="ChEBI" id="CHEBI:60344"/>
    </cofactor>
    <text evidence="14">Binds 1 heme b (iron(II)-protoporphyrin IX) group per subunit.</text>
</comment>
<dbReference type="PANTHER" id="PTHR31517:SF14">
    <property type="entry name" value="PEROXIDASE"/>
    <property type="match status" value="1"/>
</dbReference>
<comment type="function">
    <text evidence="14">Removal of H(2)O(2), oxidation of toxic reductants, biosynthesis and degradation of lignin, suberization, auxin catabolism, response to environmental stresses such as wounding, pathogen attack and oxidative stress.</text>
</comment>
<feature type="compositionally biased region" description="Low complexity" evidence="15">
    <location>
        <begin position="159"/>
        <end position="170"/>
    </location>
</feature>
<evidence type="ECO:0000256" key="5">
    <source>
        <dbReference type="ARBA" id="ARBA00022723"/>
    </source>
</evidence>
<feature type="region of interest" description="Disordered" evidence="15">
    <location>
        <begin position="155"/>
        <end position="175"/>
    </location>
</feature>
<evidence type="ECO:0000313" key="17">
    <source>
        <dbReference type="EnsemblPlants" id="Zm00001eb025820_P001"/>
    </source>
</evidence>
<dbReference type="PANTHER" id="PTHR31517">
    <property type="match status" value="1"/>
</dbReference>
<dbReference type="GO" id="GO:0042744">
    <property type="term" value="P:hydrogen peroxide catabolic process"/>
    <property type="evidence" value="ECO:0007669"/>
    <property type="project" value="UniProtKB-KW"/>
</dbReference>
<dbReference type="InterPro" id="IPR010255">
    <property type="entry name" value="Haem_peroxidase_sf"/>
</dbReference>
<evidence type="ECO:0000256" key="8">
    <source>
        <dbReference type="ARBA" id="ARBA00023004"/>
    </source>
</evidence>
<evidence type="ECO:0000313" key="18">
    <source>
        <dbReference type="Proteomes" id="UP000007305"/>
    </source>
</evidence>
<keyword evidence="5 11" id="KW-0479">Metal-binding</keyword>
<feature type="site" description="Transition state stabilizer" evidence="12">
    <location>
        <position position="62"/>
    </location>
</feature>
<feature type="binding site" evidence="11">
    <location>
        <position position="70"/>
    </location>
    <ligand>
        <name>Ca(2+)</name>
        <dbReference type="ChEBI" id="CHEBI:29108"/>
        <label>1</label>
    </ligand>
</feature>
<evidence type="ECO:0000256" key="11">
    <source>
        <dbReference type="PIRSR" id="PIRSR600823-3"/>
    </source>
</evidence>
<evidence type="ECO:0000256" key="6">
    <source>
        <dbReference type="ARBA" id="ARBA00022837"/>
    </source>
</evidence>
<dbReference type="PROSITE" id="PS50873">
    <property type="entry name" value="PEROXIDASE_4"/>
    <property type="match status" value="1"/>
</dbReference>
<sequence length="281" mass="29491">MPPFPSSSIPKSRPARGTTANSCYPPRCSPPRPPAARRERIVSDTVAAKQHASPSTATGTLRLFFHDCFVNGCDALVLVSPLSSSGAAPERAVQINLSLPRDAFDAVGRAKAALEAACPGVVSCADALALATSDLVATLGGPRFLVALGRRDSRRLRRTPSPSRPSSPISPARPLPPILYSAAPPPLPWPTAPLGLRTASRPGRGCDCPRGRGLDHAATDPRQACAALPWRPLPATAGRARRHLLGVRAPIATPFPVSAPPHADLLLARVAQPLQCCHHRA</sequence>
<dbReference type="PRINTS" id="PR00458">
    <property type="entry name" value="PEROXIDASE"/>
</dbReference>
<evidence type="ECO:0000259" key="16">
    <source>
        <dbReference type="PROSITE" id="PS50873"/>
    </source>
</evidence>
<accession>A0A804LPB5</accession>
<comment type="catalytic activity">
    <reaction evidence="1 14">
        <text>2 a phenolic donor + H2O2 = 2 a phenolic radical donor + 2 H2O</text>
        <dbReference type="Rhea" id="RHEA:56136"/>
        <dbReference type="ChEBI" id="CHEBI:15377"/>
        <dbReference type="ChEBI" id="CHEBI:16240"/>
        <dbReference type="ChEBI" id="CHEBI:139520"/>
        <dbReference type="ChEBI" id="CHEBI:139521"/>
        <dbReference type="EC" id="1.11.1.7"/>
    </reaction>
</comment>
<keyword evidence="14" id="KW-0964">Secreted</keyword>
<evidence type="ECO:0000256" key="4">
    <source>
        <dbReference type="ARBA" id="ARBA00022617"/>
    </source>
</evidence>
<evidence type="ECO:0000256" key="10">
    <source>
        <dbReference type="PIRSR" id="PIRSR600823-1"/>
    </source>
</evidence>
<dbReference type="SUPFAM" id="SSF48113">
    <property type="entry name" value="Heme-dependent peroxidases"/>
    <property type="match status" value="1"/>
</dbReference>
<feature type="binding site" evidence="11">
    <location>
        <position position="90"/>
    </location>
    <ligand>
        <name>Ca(2+)</name>
        <dbReference type="ChEBI" id="CHEBI:29108"/>
        <label>1</label>
    </ligand>
</feature>
<dbReference type="Gramene" id="Zm00001eb025820_T001">
    <property type="protein sequence ID" value="Zm00001eb025820_P001"/>
    <property type="gene ID" value="Zm00001eb025820"/>
</dbReference>
<evidence type="ECO:0000256" key="1">
    <source>
        <dbReference type="ARBA" id="ARBA00000189"/>
    </source>
</evidence>
<comment type="similarity">
    <text evidence="14">Belongs to the peroxidase family. Classical plant (class III) peroxidase subfamily.</text>
</comment>